<proteinExistence type="predicted"/>
<dbReference type="EMBL" id="MU828019">
    <property type="protein sequence ID" value="KAJ7312211.1"/>
    <property type="molecule type" value="Genomic_DNA"/>
</dbReference>
<gene>
    <name evidence="1" type="ORF">OS493_039800</name>
</gene>
<comment type="caution">
    <text evidence="1">The sequence shown here is derived from an EMBL/GenBank/DDBJ whole genome shotgun (WGS) entry which is preliminary data.</text>
</comment>
<keyword evidence="2" id="KW-1185">Reference proteome</keyword>
<dbReference type="Proteomes" id="UP001163046">
    <property type="component" value="Unassembled WGS sequence"/>
</dbReference>
<name>A0A9W9Y6L3_9CNID</name>
<organism evidence="1 2">
    <name type="scientific">Desmophyllum pertusum</name>
    <dbReference type="NCBI Taxonomy" id="174260"/>
    <lineage>
        <taxon>Eukaryota</taxon>
        <taxon>Metazoa</taxon>
        <taxon>Cnidaria</taxon>
        <taxon>Anthozoa</taxon>
        <taxon>Hexacorallia</taxon>
        <taxon>Scleractinia</taxon>
        <taxon>Caryophylliina</taxon>
        <taxon>Caryophylliidae</taxon>
        <taxon>Desmophyllum</taxon>
    </lineage>
</organism>
<dbReference type="AlphaFoldDB" id="A0A9W9Y6L3"/>
<evidence type="ECO:0000313" key="2">
    <source>
        <dbReference type="Proteomes" id="UP001163046"/>
    </source>
</evidence>
<protein>
    <submittedName>
        <fullName evidence="1">Uncharacterized protein</fullName>
    </submittedName>
</protein>
<reference evidence="1" key="1">
    <citation type="submission" date="2023-01" db="EMBL/GenBank/DDBJ databases">
        <title>Genome assembly of the deep-sea coral Lophelia pertusa.</title>
        <authorList>
            <person name="Herrera S."/>
            <person name="Cordes E."/>
        </authorList>
    </citation>
    <scope>NUCLEOTIDE SEQUENCE</scope>
    <source>
        <strain evidence="1">USNM1676648</strain>
        <tissue evidence="1">Polyp</tissue>
    </source>
</reference>
<evidence type="ECO:0000313" key="1">
    <source>
        <dbReference type="EMBL" id="KAJ7312211.1"/>
    </source>
</evidence>
<sequence>MNMIACRSMATDQNLKTGHCGQRECGRKHLVSGETLLLPQSCPIIFLSAFQWNKSSRSAK</sequence>
<accession>A0A9W9Y6L3</accession>
<feature type="non-terminal residue" evidence="1">
    <location>
        <position position="60"/>
    </location>
</feature>